<dbReference type="Proteomes" id="UP000682802">
    <property type="component" value="Chromosome 1"/>
</dbReference>
<keyword evidence="2" id="KW-1003">Cell membrane</keyword>
<evidence type="ECO:0000256" key="7">
    <source>
        <dbReference type="SAM" id="Phobius"/>
    </source>
</evidence>
<protein>
    <submittedName>
        <fullName evidence="9">MotA/TolQ/ExbB proton channel family protein</fullName>
    </submittedName>
</protein>
<evidence type="ECO:0000313" key="9">
    <source>
        <dbReference type="EMBL" id="QWG06712.1"/>
    </source>
</evidence>
<sequence length="126" mass="13977">MQWFTNFYYEGGYLFMNIISIVGVSMFLFMILRGLGISNNLIQPAKSQKLMKEAGILALVLGILGQLIGLYSAMIAISTQGGVSMQVLAAGIRVSSNTTLYGFFFFVIARVAYMYFTFSSKKEECC</sequence>
<keyword evidence="10" id="KW-1185">Reference proteome</keyword>
<evidence type="ECO:0000313" key="10">
    <source>
        <dbReference type="Proteomes" id="UP000682802"/>
    </source>
</evidence>
<evidence type="ECO:0000256" key="4">
    <source>
        <dbReference type="ARBA" id="ARBA00022989"/>
    </source>
</evidence>
<evidence type="ECO:0000256" key="6">
    <source>
        <dbReference type="RuleBase" id="RU004057"/>
    </source>
</evidence>
<evidence type="ECO:0000256" key="5">
    <source>
        <dbReference type="ARBA" id="ARBA00023136"/>
    </source>
</evidence>
<evidence type="ECO:0000256" key="2">
    <source>
        <dbReference type="ARBA" id="ARBA00022475"/>
    </source>
</evidence>
<keyword evidence="3 7" id="KW-0812">Transmembrane</keyword>
<reference evidence="9 10" key="1">
    <citation type="submission" date="2021-05" db="EMBL/GenBank/DDBJ databases">
        <title>Comparative genomic studies on the polysaccharide-degrading batcterial strains of the Flammeovirga genus.</title>
        <authorList>
            <person name="Zewei F."/>
            <person name="Zheng Z."/>
            <person name="Yu L."/>
            <person name="Ruyue G."/>
            <person name="Yanhong M."/>
            <person name="Yuanyuan C."/>
            <person name="Jingyan G."/>
            <person name="Wenjun H."/>
        </authorList>
    </citation>
    <scope>NUCLEOTIDE SEQUENCE [LARGE SCALE GENOMIC DNA]</scope>
    <source>
        <strain evidence="9 10">YS10</strain>
    </source>
</reference>
<gene>
    <name evidence="9" type="ORF">KM029_15565</name>
</gene>
<name>A0ABX8GU82_9BACT</name>
<feature type="domain" description="MotA/TolQ/ExbB proton channel" evidence="8">
    <location>
        <begin position="45"/>
        <end position="123"/>
    </location>
</feature>
<feature type="transmembrane region" description="Helical" evidence="7">
    <location>
        <begin position="12"/>
        <end position="35"/>
    </location>
</feature>
<dbReference type="EMBL" id="CP076128">
    <property type="protein sequence ID" value="QWG06712.1"/>
    <property type="molecule type" value="Genomic_DNA"/>
</dbReference>
<evidence type="ECO:0000256" key="3">
    <source>
        <dbReference type="ARBA" id="ARBA00022692"/>
    </source>
</evidence>
<dbReference type="RefSeq" id="WP_144074118.1">
    <property type="nucleotide sequence ID" value="NZ_CP076128.1"/>
</dbReference>
<dbReference type="InterPro" id="IPR002898">
    <property type="entry name" value="MotA_ExbB_proton_chnl"/>
</dbReference>
<keyword evidence="6" id="KW-0653">Protein transport</keyword>
<feature type="transmembrane region" description="Helical" evidence="7">
    <location>
        <begin position="56"/>
        <end position="78"/>
    </location>
</feature>
<proteinExistence type="inferred from homology"/>
<keyword evidence="5 7" id="KW-0472">Membrane</keyword>
<feature type="transmembrane region" description="Helical" evidence="7">
    <location>
        <begin position="98"/>
        <end position="116"/>
    </location>
</feature>
<comment type="similarity">
    <text evidence="6">Belongs to the exbB/tolQ family.</text>
</comment>
<organism evidence="9 10">
    <name type="scientific">Flammeovirga kamogawensis</name>
    <dbReference type="NCBI Taxonomy" id="373891"/>
    <lineage>
        <taxon>Bacteria</taxon>
        <taxon>Pseudomonadati</taxon>
        <taxon>Bacteroidota</taxon>
        <taxon>Cytophagia</taxon>
        <taxon>Cytophagales</taxon>
        <taxon>Flammeovirgaceae</taxon>
        <taxon>Flammeovirga</taxon>
    </lineage>
</organism>
<keyword evidence="6" id="KW-0813">Transport</keyword>
<keyword evidence="4 7" id="KW-1133">Transmembrane helix</keyword>
<evidence type="ECO:0000256" key="1">
    <source>
        <dbReference type="ARBA" id="ARBA00004651"/>
    </source>
</evidence>
<accession>A0ABX8GU82</accession>
<dbReference type="Pfam" id="PF01618">
    <property type="entry name" value="MotA_ExbB"/>
    <property type="match status" value="1"/>
</dbReference>
<comment type="subcellular location">
    <subcellularLocation>
        <location evidence="1">Cell membrane</location>
        <topology evidence="1">Multi-pass membrane protein</topology>
    </subcellularLocation>
    <subcellularLocation>
        <location evidence="6">Membrane</location>
        <topology evidence="6">Multi-pass membrane protein</topology>
    </subcellularLocation>
</comment>
<evidence type="ECO:0000259" key="8">
    <source>
        <dbReference type="Pfam" id="PF01618"/>
    </source>
</evidence>